<comment type="caution">
    <text evidence="1">The sequence shown here is derived from an EMBL/GenBank/DDBJ whole genome shotgun (WGS) entry which is preliminary data.</text>
</comment>
<dbReference type="Proteomes" id="UP000683925">
    <property type="component" value="Unassembled WGS sequence"/>
</dbReference>
<organism evidence="1 2">
    <name type="scientific">Paramecium octaurelia</name>
    <dbReference type="NCBI Taxonomy" id="43137"/>
    <lineage>
        <taxon>Eukaryota</taxon>
        <taxon>Sar</taxon>
        <taxon>Alveolata</taxon>
        <taxon>Ciliophora</taxon>
        <taxon>Intramacronucleata</taxon>
        <taxon>Oligohymenophorea</taxon>
        <taxon>Peniculida</taxon>
        <taxon>Parameciidae</taxon>
        <taxon>Paramecium</taxon>
    </lineage>
</organism>
<proteinExistence type="predicted"/>
<dbReference type="AlphaFoldDB" id="A0A8S1T262"/>
<dbReference type="OrthoDB" id="319282at2759"/>
<evidence type="ECO:0000313" key="1">
    <source>
        <dbReference type="EMBL" id="CAD8147395.1"/>
    </source>
</evidence>
<gene>
    <name evidence="1" type="ORF">POCTA_138.1.T0190414</name>
</gene>
<sequence>MISTNKILYLFNQINYLGSAIQFKENQQCIQAQSKLSAKFYPANSIIKVLFINTEITNNNCNYVYFYSQCNYQGTNYQIQQGNQLDRSNKISFEIKSIKICPNVIVKLRGPTYFGGNDQVFSSSQISLQSYQFPSYRAPS</sequence>
<dbReference type="EMBL" id="CAJJDP010000019">
    <property type="protein sequence ID" value="CAD8147395.1"/>
    <property type="molecule type" value="Genomic_DNA"/>
</dbReference>
<evidence type="ECO:0000313" key="2">
    <source>
        <dbReference type="Proteomes" id="UP000683925"/>
    </source>
</evidence>
<reference evidence="1" key="1">
    <citation type="submission" date="2021-01" db="EMBL/GenBank/DDBJ databases">
        <authorList>
            <consortium name="Genoscope - CEA"/>
            <person name="William W."/>
        </authorList>
    </citation>
    <scope>NUCLEOTIDE SEQUENCE</scope>
</reference>
<accession>A0A8S1T262</accession>
<protein>
    <submittedName>
        <fullName evidence="1">Uncharacterized protein</fullName>
    </submittedName>
</protein>
<name>A0A8S1T262_PAROT</name>
<keyword evidence="2" id="KW-1185">Reference proteome</keyword>